<reference evidence="6 7" key="1">
    <citation type="submission" date="2016-06" db="EMBL/GenBank/DDBJ databases">
        <authorList>
            <consortium name="Pathogen Informatics"/>
        </authorList>
    </citation>
    <scope>NUCLEOTIDE SEQUENCE [LARGE SCALE GENOMIC DNA]</scope>
    <source>
        <strain evidence="6">PowCR01</strain>
    </source>
</reference>
<evidence type="ECO:0000313" key="7">
    <source>
        <dbReference type="Proteomes" id="UP000243200"/>
    </source>
</evidence>
<dbReference type="OrthoDB" id="10253553at2759"/>
<protein>
    <recommendedName>
        <fullName evidence="5">Mediator of RNA polymerase II transcription subunit 7</fullName>
    </recommendedName>
</protein>
<comment type="similarity">
    <text evidence="5">Belongs to the Mediator complex subunit 7 family.</text>
</comment>
<accession>A0A1C3KP78</accession>
<comment type="subcellular location">
    <subcellularLocation>
        <location evidence="1 5">Nucleus</location>
    </subcellularLocation>
</comment>
<dbReference type="Proteomes" id="UP000243200">
    <property type="component" value="Chromosome 5"/>
</dbReference>
<name>A0A1C3KP78_PLAOA</name>
<sequence>MAEKYVSGYPPPPYYYQEYAEAEAVADAVADAGAGAGVNALLEKEDHAKNGDQVDFMERANKAYDMYDIVENVSIKRGEISNNKGKKDDKGKSVFIFGRPPPNVLKNNYNIFGMNYSVEKKIEELEPDELLYDQKKNFKEEFIRLYKMYKDCFFNLFDDIVNGRKNDKTIVKYLIKLHINLFHILANLRYYQSVNNIIHVLKVQLKRRQIAIDKMKISLVNVYEYISFVQTHFSKIKMVKDEKKKPKKKKKKGKKVYSLGQSSTGARCLHEIHTHYRVHTCV</sequence>
<dbReference type="GO" id="GO:0003712">
    <property type="term" value="F:transcription coregulator activity"/>
    <property type="evidence" value="ECO:0007669"/>
    <property type="project" value="InterPro"/>
</dbReference>
<dbReference type="InterPro" id="IPR009244">
    <property type="entry name" value="Mediatior_Med7"/>
</dbReference>
<dbReference type="GO" id="GO:0006357">
    <property type="term" value="P:regulation of transcription by RNA polymerase II"/>
    <property type="evidence" value="ECO:0007669"/>
    <property type="project" value="InterPro"/>
</dbReference>
<keyword evidence="3 5" id="KW-0804">Transcription</keyword>
<evidence type="ECO:0000313" key="6">
    <source>
        <dbReference type="EMBL" id="SBT75849.1"/>
    </source>
</evidence>
<dbReference type="EMBL" id="LT594509">
    <property type="protein sequence ID" value="SBT75849.1"/>
    <property type="molecule type" value="Genomic_DNA"/>
</dbReference>
<organism evidence="6 7">
    <name type="scientific">Plasmodium ovale</name>
    <name type="common">malaria parasite P. ovale</name>
    <dbReference type="NCBI Taxonomy" id="36330"/>
    <lineage>
        <taxon>Eukaryota</taxon>
        <taxon>Sar</taxon>
        <taxon>Alveolata</taxon>
        <taxon>Apicomplexa</taxon>
        <taxon>Aconoidasida</taxon>
        <taxon>Haemosporida</taxon>
        <taxon>Plasmodiidae</taxon>
        <taxon>Plasmodium</taxon>
        <taxon>Plasmodium (Plasmodium)</taxon>
    </lineage>
</organism>
<dbReference type="PANTHER" id="PTHR21428:SF11">
    <property type="entry name" value="MEDIATOR OF RNA POLYMERASE II TRANSCRIPTION SUBUNIT 7"/>
    <property type="match status" value="1"/>
</dbReference>
<evidence type="ECO:0000256" key="3">
    <source>
        <dbReference type="ARBA" id="ARBA00023163"/>
    </source>
</evidence>
<dbReference type="VEuPathDB" id="PlasmoDB:PocGH01_05018800"/>
<keyword evidence="2 5" id="KW-0805">Transcription regulation</keyword>
<comment type="function">
    <text evidence="5">Component of the Mediator complex, a coactivator involved in the regulated transcription of nearly all RNA polymerase II-dependent genes. Mediator functions as a bridge to convey information from gene-specific regulatory proteins to the basal RNA polymerase II transcription machinery.</text>
</comment>
<evidence type="ECO:0000256" key="2">
    <source>
        <dbReference type="ARBA" id="ARBA00023015"/>
    </source>
</evidence>
<dbReference type="VEuPathDB" id="PlasmoDB:POWCR01_050014100"/>
<keyword evidence="5" id="KW-0010">Activator</keyword>
<evidence type="ECO:0000256" key="5">
    <source>
        <dbReference type="RuleBase" id="RU364060"/>
    </source>
</evidence>
<keyword evidence="4 5" id="KW-0539">Nucleus</keyword>
<dbReference type="GO" id="GO:0070847">
    <property type="term" value="C:core mediator complex"/>
    <property type="evidence" value="ECO:0007669"/>
    <property type="project" value="TreeGrafter"/>
</dbReference>
<dbReference type="SUPFAM" id="SSF140718">
    <property type="entry name" value="Mediator hinge subcomplex-like"/>
    <property type="match status" value="1"/>
</dbReference>
<dbReference type="InterPro" id="IPR037212">
    <property type="entry name" value="Med7/Med21-like"/>
</dbReference>
<dbReference type="Pfam" id="PF05983">
    <property type="entry name" value="Med7"/>
    <property type="match status" value="1"/>
</dbReference>
<dbReference type="AlphaFoldDB" id="A0A1C3KP78"/>
<evidence type="ECO:0000256" key="4">
    <source>
        <dbReference type="ARBA" id="ARBA00023242"/>
    </source>
</evidence>
<comment type="subunit">
    <text evidence="5">Component of the Mediator complex.</text>
</comment>
<gene>
    <name evidence="6" type="primary">MED7</name>
    <name evidence="6" type="ORF">POWCR01_050014100</name>
</gene>
<dbReference type="GO" id="GO:0016592">
    <property type="term" value="C:mediator complex"/>
    <property type="evidence" value="ECO:0007669"/>
    <property type="project" value="InterPro"/>
</dbReference>
<proteinExistence type="inferred from homology"/>
<dbReference type="PANTHER" id="PTHR21428">
    <property type="entry name" value="MEDIATOR OF RNA POLYMERASE II TRANSCRIPTION SUBUNIT 7"/>
    <property type="match status" value="1"/>
</dbReference>
<evidence type="ECO:0000256" key="1">
    <source>
        <dbReference type="ARBA" id="ARBA00004123"/>
    </source>
</evidence>